<keyword evidence="2" id="KW-1185">Reference proteome</keyword>
<protein>
    <submittedName>
        <fullName evidence="1">Uncharacterized protein</fullName>
    </submittedName>
</protein>
<proteinExistence type="predicted"/>
<dbReference type="AlphaFoldDB" id="A0A0C9LZ60"/>
<gene>
    <name evidence="1" type="ORF">MAM1_0799d11251</name>
</gene>
<organism evidence="1">
    <name type="scientific">Mucor ambiguus</name>
    <dbReference type="NCBI Taxonomy" id="91626"/>
    <lineage>
        <taxon>Eukaryota</taxon>
        <taxon>Fungi</taxon>
        <taxon>Fungi incertae sedis</taxon>
        <taxon>Mucoromycota</taxon>
        <taxon>Mucoromycotina</taxon>
        <taxon>Mucoromycetes</taxon>
        <taxon>Mucorales</taxon>
        <taxon>Mucorineae</taxon>
        <taxon>Mucoraceae</taxon>
        <taxon>Mucor</taxon>
    </lineage>
</organism>
<evidence type="ECO:0000313" key="1">
    <source>
        <dbReference type="EMBL" id="GAN11670.1"/>
    </source>
</evidence>
<dbReference type="EMBL" id="DF837088">
    <property type="protein sequence ID" value="GAN11670.1"/>
    <property type="molecule type" value="Genomic_DNA"/>
</dbReference>
<sequence>MQLNVEQQSLLELLIEIIDYLQLECKRSPRYSSPGSDGIPYYQLLLLLLKFPPIQPLKEQVYIDALIKGIFPDPWNVSLITLLYKKKNDPNSAGNYRRPISLCNKHRL</sequence>
<evidence type="ECO:0000313" key="2">
    <source>
        <dbReference type="Proteomes" id="UP000053815"/>
    </source>
</evidence>
<reference evidence="1" key="1">
    <citation type="submission" date="2014-09" db="EMBL/GenBank/DDBJ databases">
        <title>Draft genome sequence of an oleaginous Mucoromycotina fungus Mucor ambiguus NBRC6742.</title>
        <authorList>
            <person name="Takeda I."/>
            <person name="Yamane N."/>
            <person name="Morita T."/>
            <person name="Tamano K."/>
            <person name="Machida M."/>
            <person name="Baker S."/>
            <person name="Koike H."/>
        </authorList>
    </citation>
    <scope>NUCLEOTIDE SEQUENCE</scope>
    <source>
        <strain evidence="1">NBRC 6742</strain>
    </source>
</reference>
<dbReference type="Proteomes" id="UP000053815">
    <property type="component" value="Unassembled WGS sequence"/>
</dbReference>
<accession>A0A0C9LZ60</accession>
<name>A0A0C9LZ60_9FUNG</name>